<dbReference type="OrthoDB" id="10030083at2759"/>
<evidence type="ECO:0000256" key="4">
    <source>
        <dbReference type="ARBA" id="ARBA00022989"/>
    </source>
</evidence>
<dbReference type="GO" id="GO:0008195">
    <property type="term" value="F:phosphatidate phosphatase activity"/>
    <property type="evidence" value="ECO:0007669"/>
    <property type="project" value="TreeGrafter"/>
</dbReference>
<reference evidence="8 9" key="1">
    <citation type="submission" date="2015-01" db="EMBL/GenBank/DDBJ databases">
        <title>The Genome Sequence of Exophiala xenobiotica CBS118157.</title>
        <authorList>
            <consortium name="The Broad Institute Genomics Platform"/>
            <person name="Cuomo C."/>
            <person name="de Hoog S."/>
            <person name="Gorbushina A."/>
            <person name="Stielow B."/>
            <person name="Teixiera M."/>
            <person name="Abouelleil A."/>
            <person name="Chapman S.B."/>
            <person name="Priest M."/>
            <person name="Young S.K."/>
            <person name="Wortman J."/>
            <person name="Nusbaum C."/>
            <person name="Birren B."/>
        </authorList>
    </citation>
    <scope>NUCLEOTIDE SEQUENCE [LARGE SCALE GENOMIC DNA]</scope>
    <source>
        <strain evidence="8 9">CBS 118157</strain>
    </source>
</reference>
<dbReference type="PANTHER" id="PTHR10165">
    <property type="entry name" value="LIPID PHOSPHATE PHOSPHATASE"/>
    <property type="match status" value="1"/>
</dbReference>
<evidence type="ECO:0000313" key="8">
    <source>
        <dbReference type="EMBL" id="KIW59809.1"/>
    </source>
</evidence>
<evidence type="ECO:0000256" key="1">
    <source>
        <dbReference type="ARBA" id="ARBA00004141"/>
    </source>
</evidence>
<dbReference type="GO" id="GO:0016020">
    <property type="term" value="C:membrane"/>
    <property type="evidence" value="ECO:0007669"/>
    <property type="project" value="UniProtKB-SubCell"/>
</dbReference>
<feature type="transmembrane region" description="Helical" evidence="6">
    <location>
        <begin position="245"/>
        <end position="266"/>
    </location>
</feature>
<evidence type="ECO:0000259" key="7">
    <source>
        <dbReference type="SMART" id="SM00014"/>
    </source>
</evidence>
<keyword evidence="9" id="KW-1185">Reference proteome</keyword>
<evidence type="ECO:0000256" key="5">
    <source>
        <dbReference type="ARBA" id="ARBA00023136"/>
    </source>
</evidence>
<dbReference type="PANTHER" id="PTHR10165:SF154">
    <property type="entry name" value="PAP2 DOMAIN PROTEIN (AFU_ORTHOLOGUE AFUA_1G09730)"/>
    <property type="match status" value="1"/>
</dbReference>
<dbReference type="SMART" id="SM00014">
    <property type="entry name" value="acidPPc"/>
    <property type="match status" value="1"/>
</dbReference>
<evidence type="ECO:0000256" key="3">
    <source>
        <dbReference type="ARBA" id="ARBA00022692"/>
    </source>
</evidence>
<dbReference type="InterPro" id="IPR043216">
    <property type="entry name" value="PAP-like"/>
</dbReference>
<keyword evidence="3 6" id="KW-0812">Transmembrane</keyword>
<evidence type="ECO:0000313" key="9">
    <source>
        <dbReference type="Proteomes" id="UP000054342"/>
    </source>
</evidence>
<sequence length="377" mass="40722">MLDNRRIFRLVVSYTLDWIVVITLAAGGGVLNYISGYHRPFSLTDTSLAYPEKNNIVSLTVVGIVAFAVPAVAIAVFCLALPARPVPGAASRPAAWRRKLWDMNAGLLGLAFSLALTLFVTSGLKDIIGKPRPDLLARCDPDVSNIDNWIVGGFGTSLDSEASALVVSGICRQPNQRLLDDGFAAFPSGHSSFSWAGLLYFTLWLCLKLSITIPHLGNTRPVSKKMSGGAAEGHPALETQAAPPLWLVLIALFPCGVALFICSSRYADFHHAGFDIIAGSAIGIFFAWGCFRTYHPPVRQGVGASWGPRQHDQAFFARTASENSQSKILPSLTPWRVAQDEEAGQSQLSPQRVDIGHSAEEMTTPVGHRYPGRQVLV</sequence>
<proteinExistence type="inferred from homology"/>
<feature type="transmembrane region" description="Helical" evidence="6">
    <location>
        <begin position="12"/>
        <end position="36"/>
    </location>
</feature>
<dbReference type="Pfam" id="PF01569">
    <property type="entry name" value="PAP2"/>
    <property type="match status" value="1"/>
</dbReference>
<dbReference type="CDD" id="cd03390">
    <property type="entry name" value="PAP2_containing_1_like"/>
    <property type="match status" value="1"/>
</dbReference>
<feature type="transmembrane region" description="Helical" evidence="6">
    <location>
        <begin position="272"/>
        <end position="291"/>
    </location>
</feature>
<gene>
    <name evidence="8" type="ORF">PV05_00075</name>
</gene>
<feature type="domain" description="Phosphatidic acid phosphatase type 2/haloperoxidase" evidence="7">
    <location>
        <begin position="107"/>
        <end position="291"/>
    </location>
</feature>
<dbReference type="Gene3D" id="1.20.144.10">
    <property type="entry name" value="Phosphatidic acid phosphatase type 2/haloperoxidase"/>
    <property type="match status" value="1"/>
</dbReference>
<dbReference type="EMBL" id="KN847317">
    <property type="protein sequence ID" value="KIW59809.1"/>
    <property type="molecule type" value="Genomic_DNA"/>
</dbReference>
<feature type="transmembrane region" description="Helical" evidence="6">
    <location>
        <begin position="104"/>
        <end position="124"/>
    </location>
</feature>
<feature type="transmembrane region" description="Helical" evidence="6">
    <location>
        <begin position="193"/>
        <end position="216"/>
    </location>
</feature>
<name>A0A0D2FI26_9EURO</name>
<feature type="transmembrane region" description="Helical" evidence="6">
    <location>
        <begin position="56"/>
        <end position="83"/>
    </location>
</feature>
<organism evidence="8 9">
    <name type="scientific">Exophiala xenobiotica</name>
    <dbReference type="NCBI Taxonomy" id="348802"/>
    <lineage>
        <taxon>Eukaryota</taxon>
        <taxon>Fungi</taxon>
        <taxon>Dikarya</taxon>
        <taxon>Ascomycota</taxon>
        <taxon>Pezizomycotina</taxon>
        <taxon>Eurotiomycetes</taxon>
        <taxon>Chaetothyriomycetidae</taxon>
        <taxon>Chaetothyriales</taxon>
        <taxon>Herpotrichiellaceae</taxon>
        <taxon>Exophiala</taxon>
    </lineage>
</organism>
<dbReference type="GO" id="GO:0046839">
    <property type="term" value="P:phospholipid dephosphorylation"/>
    <property type="evidence" value="ECO:0007669"/>
    <property type="project" value="TreeGrafter"/>
</dbReference>
<dbReference type="Proteomes" id="UP000054342">
    <property type="component" value="Unassembled WGS sequence"/>
</dbReference>
<dbReference type="AlphaFoldDB" id="A0A0D2FI26"/>
<evidence type="ECO:0000256" key="6">
    <source>
        <dbReference type="SAM" id="Phobius"/>
    </source>
</evidence>
<accession>A0A0D2FI26</accession>
<dbReference type="HOGENOM" id="CLU_021458_2_0_1"/>
<comment type="subcellular location">
    <subcellularLocation>
        <location evidence="1">Membrane</location>
        <topology evidence="1">Multi-pass membrane protein</topology>
    </subcellularLocation>
</comment>
<comment type="similarity">
    <text evidence="2">Belongs to the PA-phosphatase related phosphoesterase family.</text>
</comment>
<dbReference type="InterPro" id="IPR000326">
    <property type="entry name" value="PAP2/HPO"/>
</dbReference>
<dbReference type="InterPro" id="IPR036938">
    <property type="entry name" value="PAP2/HPO_sf"/>
</dbReference>
<dbReference type="GO" id="GO:0006644">
    <property type="term" value="P:phospholipid metabolic process"/>
    <property type="evidence" value="ECO:0007669"/>
    <property type="project" value="InterPro"/>
</dbReference>
<protein>
    <recommendedName>
        <fullName evidence="7">Phosphatidic acid phosphatase type 2/haloperoxidase domain-containing protein</fullName>
    </recommendedName>
</protein>
<keyword evidence="4 6" id="KW-1133">Transmembrane helix</keyword>
<dbReference type="STRING" id="348802.A0A0D2FI26"/>
<dbReference type="SUPFAM" id="SSF48317">
    <property type="entry name" value="Acid phosphatase/Vanadium-dependent haloperoxidase"/>
    <property type="match status" value="1"/>
</dbReference>
<keyword evidence="5 6" id="KW-0472">Membrane</keyword>
<dbReference type="GeneID" id="25321983"/>
<dbReference type="RefSeq" id="XP_013320393.1">
    <property type="nucleotide sequence ID" value="XM_013464939.1"/>
</dbReference>
<evidence type="ECO:0000256" key="2">
    <source>
        <dbReference type="ARBA" id="ARBA00008816"/>
    </source>
</evidence>